<dbReference type="RefSeq" id="YP_010670374.1">
    <property type="nucleotide sequence ID" value="NC_070964.1"/>
</dbReference>
<sequence>MSFFNSEVVQDQLQSIYDTYSELAKTSDSISSMPKEEAQKHIKKTKALIEKQKLFYVRLQLSASTDEDAADMRNRIDLISQMFGHETLLDCLGGMEVYLDKVLEDLDTRD</sequence>
<dbReference type="EMBL" id="MW117965">
    <property type="protein sequence ID" value="QPB07883.1"/>
    <property type="molecule type" value="Genomic_DNA"/>
</dbReference>
<dbReference type="GeneID" id="77946579"/>
<evidence type="ECO:0008006" key="3">
    <source>
        <dbReference type="Google" id="ProtNLM"/>
    </source>
</evidence>
<proteinExistence type="predicted"/>
<name>A0A873WCX9_9CAUD</name>
<keyword evidence="2" id="KW-1185">Reference proteome</keyword>
<evidence type="ECO:0000313" key="2">
    <source>
        <dbReference type="Proteomes" id="UP000663144"/>
    </source>
</evidence>
<accession>A0A873WCX9</accession>
<reference evidence="1" key="1">
    <citation type="submission" date="2020-10" db="EMBL/GenBank/DDBJ databases">
        <title>The Isolation and Genome Sequence of a Novel Cyanophage S-H38 from the Yellow Sea, China.</title>
        <authorList>
            <person name="Jiang T."/>
        </authorList>
    </citation>
    <scope>NUCLEOTIDE SEQUENCE</scope>
</reference>
<evidence type="ECO:0000313" key="1">
    <source>
        <dbReference type="EMBL" id="QPB07883.1"/>
    </source>
</evidence>
<dbReference type="KEGG" id="vg:77946579"/>
<organism evidence="1 2">
    <name type="scientific">Synechococcus phage S-H38</name>
    <dbReference type="NCBI Taxonomy" id="2783673"/>
    <lineage>
        <taxon>Viruses</taxon>
        <taxon>Duplodnaviria</taxon>
        <taxon>Heunggongvirae</taxon>
        <taxon>Uroviricota</taxon>
        <taxon>Caudoviricetes</taxon>
        <taxon>Pantevenvirales</taxon>
        <taxon>Kyanoviridae</taxon>
        <taxon>Yellowseavirus</taxon>
        <taxon>Yellowseavirus thirtyeight</taxon>
    </lineage>
</organism>
<protein>
    <recommendedName>
        <fullName evidence="3">DUF1825 domain-containing protein</fullName>
    </recommendedName>
</protein>
<dbReference type="Proteomes" id="UP000663144">
    <property type="component" value="Segment"/>
</dbReference>
<dbReference type="Pfam" id="PF08855">
    <property type="entry name" value="DUF1825"/>
    <property type="match status" value="1"/>
</dbReference>
<dbReference type="InterPro" id="IPR014954">
    <property type="entry name" value="DUF1825"/>
</dbReference>